<evidence type="ECO:0000313" key="2">
    <source>
        <dbReference type="EMBL" id="QWU81968.1"/>
    </source>
</evidence>
<keyword evidence="1" id="KW-0812">Transmembrane</keyword>
<feature type="transmembrane region" description="Helical" evidence="1">
    <location>
        <begin position="40"/>
        <end position="65"/>
    </location>
</feature>
<keyword evidence="1" id="KW-0472">Membrane</keyword>
<protein>
    <submittedName>
        <fullName evidence="2">Uncharacterized protein</fullName>
    </submittedName>
</protein>
<evidence type="ECO:0000313" key="3">
    <source>
        <dbReference type="Proteomes" id="UP000683401"/>
    </source>
</evidence>
<feature type="transmembrane region" description="Helical" evidence="1">
    <location>
        <begin position="71"/>
        <end position="88"/>
    </location>
</feature>
<sequence>MIELLIYPAFLICSLLLYALSLLAKYYFSGKNFSSLKFWLVMAYNITLGNLHFKFVAFSTLPFVGVIDNSILGWLSYLFAFAHAFTLPSPKEKNSNPNIIK</sequence>
<organism evidence="2 3">
    <name type="scientific">Pseudomonas lijiangensis</name>
    <dbReference type="NCBI Taxonomy" id="2995658"/>
    <lineage>
        <taxon>Bacteria</taxon>
        <taxon>Pseudomonadati</taxon>
        <taxon>Pseudomonadota</taxon>
        <taxon>Gammaproteobacteria</taxon>
        <taxon>Pseudomonadales</taxon>
        <taxon>Pseudomonadaceae</taxon>
        <taxon>Pseudomonas</taxon>
    </lineage>
</organism>
<keyword evidence="3" id="KW-1185">Reference proteome</keyword>
<gene>
    <name evidence="2" type="ORF">KQP88_18245</name>
</gene>
<evidence type="ECO:0000256" key="1">
    <source>
        <dbReference type="SAM" id="Phobius"/>
    </source>
</evidence>
<feature type="transmembrane region" description="Helical" evidence="1">
    <location>
        <begin position="6"/>
        <end position="28"/>
    </location>
</feature>
<accession>A0ABX8HP38</accession>
<proteinExistence type="predicted"/>
<name>A0ABX8HP38_9PSED</name>
<keyword evidence="1" id="KW-1133">Transmembrane helix</keyword>
<dbReference type="EMBL" id="CP076668">
    <property type="protein sequence ID" value="QWU81968.1"/>
    <property type="molecule type" value="Genomic_DNA"/>
</dbReference>
<dbReference type="Proteomes" id="UP000683401">
    <property type="component" value="Chromosome"/>
</dbReference>
<dbReference type="RefSeq" id="WP_216703824.1">
    <property type="nucleotide sequence ID" value="NZ_CP076668.1"/>
</dbReference>
<reference evidence="3" key="1">
    <citation type="submission" date="2021-06" db="EMBL/GenBank/DDBJ databases">
        <title>Identification of Pseudomonas cichorii causing bacterial leaf black spot of flue-cured tobacco, a new disease in China.</title>
        <authorList>
            <person name="Lu C.-H."/>
        </authorList>
    </citation>
    <scope>NUCLEOTIDE SEQUENCE [LARGE SCALE GENOMIC DNA]</scope>
    <source>
        <strain evidence="3">LJ2</strain>
    </source>
</reference>